<gene>
    <name evidence="4" type="ORF">B0T17DRAFT_109020</name>
</gene>
<keyword evidence="2" id="KW-0560">Oxidoreductase</keyword>
<dbReference type="Gene3D" id="3.40.50.720">
    <property type="entry name" value="NAD(P)-binding Rossmann-like Domain"/>
    <property type="match status" value="1"/>
</dbReference>
<dbReference type="InterPro" id="IPR013149">
    <property type="entry name" value="ADH-like_C"/>
</dbReference>
<dbReference type="EMBL" id="JAULSR010000001">
    <property type="protein sequence ID" value="KAK0637402.1"/>
    <property type="molecule type" value="Genomic_DNA"/>
</dbReference>
<proteinExistence type="inferred from homology"/>
<accession>A0AA40CGA8</accession>
<dbReference type="Pfam" id="PF00107">
    <property type="entry name" value="ADH_zinc_N"/>
    <property type="match status" value="1"/>
</dbReference>
<dbReference type="GO" id="GO:0016651">
    <property type="term" value="F:oxidoreductase activity, acting on NAD(P)H"/>
    <property type="evidence" value="ECO:0007669"/>
    <property type="project" value="InterPro"/>
</dbReference>
<feature type="domain" description="Enoyl reductase (ER)" evidence="3">
    <location>
        <begin position="26"/>
        <end position="358"/>
    </location>
</feature>
<dbReference type="SUPFAM" id="SSF51735">
    <property type="entry name" value="NAD(P)-binding Rossmann-fold domains"/>
    <property type="match status" value="1"/>
</dbReference>
<dbReference type="InterPro" id="IPR047122">
    <property type="entry name" value="Trans-enoyl_RdTase-like"/>
</dbReference>
<reference evidence="4" key="1">
    <citation type="submission" date="2023-06" db="EMBL/GenBank/DDBJ databases">
        <title>Genome-scale phylogeny and comparative genomics of the fungal order Sordariales.</title>
        <authorList>
            <consortium name="Lawrence Berkeley National Laboratory"/>
            <person name="Hensen N."/>
            <person name="Bonometti L."/>
            <person name="Westerberg I."/>
            <person name="Brannstrom I.O."/>
            <person name="Guillou S."/>
            <person name="Cros-Aarteil S."/>
            <person name="Calhoun S."/>
            <person name="Haridas S."/>
            <person name="Kuo A."/>
            <person name="Mondo S."/>
            <person name="Pangilinan J."/>
            <person name="Riley R."/>
            <person name="LaButti K."/>
            <person name="Andreopoulos B."/>
            <person name="Lipzen A."/>
            <person name="Chen C."/>
            <person name="Yanf M."/>
            <person name="Daum C."/>
            <person name="Ng V."/>
            <person name="Clum A."/>
            <person name="Steindorff A."/>
            <person name="Ohm R."/>
            <person name="Martin F."/>
            <person name="Silar P."/>
            <person name="Natvig D."/>
            <person name="Lalanne C."/>
            <person name="Gautier V."/>
            <person name="Ament-velasquez S.L."/>
            <person name="Kruys A."/>
            <person name="Hutchinson M.I."/>
            <person name="Powell A.J."/>
            <person name="Barry K."/>
            <person name="Miller A.N."/>
            <person name="Grigoriev I.V."/>
            <person name="Debuchy R."/>
            <person name="Gladieux P."/>
            <person name="Thoren M.H."/>
            <person name="Johannesson H."/>
        </authorList>
    </citation>
    <scope>NUCLEOTIDE SEQUENCE</scope>
    <source>
        <strain evidence="4">SMH3391-2</strain>
    </source>
</reference>
<dbReference type="SUPFAM" id="SSF50129">
    <property type="entry name" value="GroES-like"/>
    <property type="match status" value="1"/>
</dbReference>
<sequence length="367" mass="39515">MQSIFVNSIRRRQKELSKMNELVIFGVPKLTSQRRKVEIPKPAYNEVLIKVVATGLNPKDWKFVKRRDETKALNAGDDIAGIVEAVGDKVFEYKPGDRVAAFHRMGEPAGAYAEYAIAPFSTVFHLPPSISFEGGAGLPLSSMTAALALYQLLGLPLPTVPGNKDIPLLIYGGASAVGAFALQLAKLSNISPIITVAGSGIDFVESLGAATHIVDYRKGDVAAQILAALGGKKLHHAFDAISGSKSYEIISEVLVASGGGKINMVDPPEDESWTWPAGVEFSRTFVASAYGQKHAHITQEQAEKDGEFAYFFYRYLTYLLAEGKFKPHPHQVLDGGLDGVVQGVQNLHDGKVSAKKLVARIADTPGL</sequence>
<dbReference type="InterPro" id="IPR036291">
    <property type="entry name" value="NAD(P)-bd_dom_sf"/>
</dbReference>
<evidence type="ECO:0000259" key="3">
    <source>
        <dbReference type="SMART" id="SM00829"/>
    </source>
</evidence>
<evidence type="ECO:0000256" key="1">
    <source>
        <dbReference type="ARBA" id="ARBA00008072"/>
    </source>
</evidence>
<protein>
    <submittedName>
        <fullName evidence="4">Chaperonin 10-like protein</fullName>
    </submittedName>
</protein>
<dbReference type="PANTHER" id="PTHR45348:SF5">
    <property type="entry name" value="OXIDOREDUCTASE, PUTATIVE (AFU_ORTHOLOGUE AFUA_8G01420)-RELATED"/>
    <property type="match status" value="1"/>
</dbReference>
<dbReference type="Proteomes" id="UP001174934">
    <property type="component" value="Unassembled WGS sequence"/>
</dbReference>
<dbReference type="InterPro" id="IPR011032">
    <property type="entry name" value="GroES-like_sf"/>
</dbReference>
<organism evidence="4 5">
    <name type="scientific">Bombardia bombarda</name>
    <dbReference type="NCBI Taxonomy" id="252184"/>
    <lineage>
        <taxon>Eukaryota</taxon>
        <taxon>Fungi</taxon>
        <taxon>Dikarya</taxon>
        <taxon>Ascomycota</taxon>
        <taxon>Pezizomycotina</taxon>
        <taxon>Sordariomycetes</taxon>
        <taxon>Sordariomycetidae</taxon>
        <taxon>Sordariales</taxon>
        <taxon>Lasiosphaeriaceae</taxon>
        <taxon>Bombardia</taxon>
    </lineage>
</organism>
<dbReference type="InterPro" id="IPR013154">
    <property type="entry name" value="ADH-like_N"/>
</dbReference>
<dbReference type="Gene3D" id="3.90.180.10">
    <property type="entry name" value="Medium-chain alcohol dehydrogenases, catalytic domain"/>
    <property type="match status" value="1"/>
</dbReference>
<dbReference type="CDD" id="cd08249">
    <property type="entry name" value="enoyl_reductase_like"/>
    <property type="match status" value="1"/>
</dbReference>
<comment type="similarity">
    <text evidence="1">Belongs to the zinc-containing alcohol dehydrogenase family.</text>
</comment>
<dbReference type="AlphaFoldDB" id="A0AA40CGA8"/>
<dbReference type="Pfam" id="PF08240">
    <property type="entry name" value="ADH_N"/>
    <property type="match status" value="1"/>
</dbReference>
<name>A0AA40CGA8_9PEZI</name>
<comment type="caution">
    <text evidence="4">The sequence shown here is derived from an EMBL/GenBank/DDBJ whole genome shotgun (WGS) entry which is preliminary data.</text>
</comment>
<keyword evidence="5" id="KW-1185">Reference proteome</keyword>
<evidence type="ECO:0000256" key="2">
    <source>
        <dbReference type="ARBA" id="ARBA00023002"/>
    </source>
</evidence>
<dbReference type="PANTHER" id="PTHR45348">
    <property type="entry name" value="HYPOTHETICAL OXIDOREDUCTASE (EUROFUNG)"/>
    <property type="match status" value="1"/>
</dbReference>
<evidence type="ECO:0000313" key="5">
    <source>
        <dbReference type="Proteomes" id="UP001174934"/>
    </source>
</evidence>
<evidence type="ECO:0000313" key="4">
    <source>
        <dbReference type="EMBL" id="KAK0637402.1"/>
    </source>
</evidence>
<dbReference type="InterPro" id="IPR020843">
    <property type="entry name" value="ER"/>
</dbReference>
<dbReference type="SMART" id="SM00829">
    <property type="entry name" value="PKS_ER"/>
    <property type="match status" value="1"/>
</dbReference>